<dbReference type="AlphaFoldDB" id="A0A4Y9YWW2"/>
<feature type="domain" description="HMG box" evidence="5">
    <location>
        <begin position="151"/>
        <end position="220"/>
    </location>
</feature>
<dbReference type="Proteomes" id="UP000298327">
    <property type="component" value="Unassembled WGS sequence"/>
</dbReference>
<evidence type="ECO:0000256" key="4">
    <source>
        <dbReference type="SAM" id="MobiDB-lite"/>
    </source>
</evidence>
<dbReference type="EMBL" id="SEOQ01000268">
    <property type="protein sequence ID" value="TFY66208.1"/>
    <property type="molecule type" value="Genomic_DNA"/>
</dbReference>
<gene>
    <name evidence="6" type="ORF">EVG20_g4885</name>
</gene>
<dbReference type="GO" id="GO:0000981">
    <property type="term" value="F:DNA-binding transcription factor activity, RNA polymerase II-specific"/>
    <property type="evidence" value="ECO:0007669"/>
    <property type="project" value="TreeGrafter"/>
</dbReference>
<keyword evidence="1 3" id="KW-0238">DNA-binding</keyword>
<dbReference type="PANTHER" id="PTHR45789">
    <property type="entry name" value="FI18025P1"/>
    <property type="match status" value="1"/>
</dbReference>
<keyword evidence="7" id="KW-1185">Reference proteome</keyword>
<dbReference type="Gene3D" id="1.10.30.10">
    <property type="entry name" value="High mobility group box domain"/>
    <property type="match status" value="1"/>
</dbReference>
<evidence type="ECO:0000256" key="2">
    <source>
        <dbReference type="ARBA" id="ARBA00023242"/>
    </source>
</evidence>
<comment type="caution">
    <text evidence="6">The sequence shown here is derived from an EMBL/GenBank/DDBJ whole genome shotgun (WGS) entry which is preliminary data.</text>
</comment>
<accession>A0A4Y9YWW2</accession>
<name>A0A4Y9YWW2_9AGAM</name>
<evidence type="ECO:0000256" key="3">
    <source>
        <dbReference type="PROSITE-ProRule" id="PRU00267"/>
    </source>
</evidence>
<dbReference type="InterPro" id="IPR036910">
    <property type="entry name" value="HMG_box_dom_sf"/>
</dbReference>
<evidence type="ECO:0000313" key="6">
    <source>
        <dbReference type="EMBL" id="TFY66208.1"/>
    </source>
</evidence>
<dbReference type="InterPro" id="IPR009071">
    <property type="entry name" value="HMG_box_dom"/>
</dbReference>
<proteinExistence type="predicted"/>
<dbReference type="STRING" id="205917.A0A4Y9YWW2"/>
<reference evidence="6 7" key="1">
    <citation type="submission" date="2019-02" db="EMBL/GenBank/DDBJ databases">
        <title>Genome sequencing of the rare red list fungi Dentipellis fragilis.</title>
        <authorList>
            <person name="Buettner E."/>
            <person name="Kellner H."/>
        </authorList>
    </citation>
    <scope>NUCLEOTIDE SEQUENCE [LARGE SCALE GENOMIC DNA]</scope>
    <source>
        <strain evidence="6 7">DSM 105465</strain>
    </source>
</reference>
<dbReference type="CDD" id="cd01389">
    <property type="entry name" value="HMG-box_ROX1-like"/>
    <property type="match status" value="1"/>
</dbReference>
<feature type="region of interest" description="Disordered" evidence="4">
    <location>
        <begin position="467"/>
        <end position="511"/>
    </location>
</feature>
<keyword evidence="2 3" id="KW-0539">Nucleus</keyword>
<dbReference type="InterPro" id="IPR051356">
    <property type="entry name" value="SOX/SOX-like_TF"/>
</dbReference>
<dbReference type="PROSITE" id="PS50118">
    <property type="entry name" value="HMG_BOX_2"/>
    <property type="match status" value="1"/>
</dbReference>
<dbReference type="PANTHER" id="PTHR45789:SF2">
    <property type="entry name" value="FI18025P1"/>
    <property type="match status" value="1"/>
</dbReference>
<evidence type="ECO:0000313" key="7">
    <source>
        <dbReference type="Proteomes" id="UP000298327"/>
    </source>
</evidence>
<feature type="DNA-binding region" description="HMG box" evidence="3">
    <location>
        <begin position="151"/>
        <end position="220"/>
    </location>
</feature>
<dbReference type="SMART" id="SM00398">
    <property type="entry name" value="HMG"/>
    <property type="match status" value="1"/>
</dbReference>
<feature type="compositionally biased region" description="Polar residues" evidence="4">
    <location>
        <begin position="330"/>
        <end position="346"/>
    </location>
</feature>
<feature type="region of interest" description="Disordered" evidence="4">
    <location>
        <begin position="330"/>
        <end position="364"/>
    </location>
</feature>
<feature type="region of interest" description="Disordered" evidence="4">
    <location>
        <begin position="225"/>
        <end position="245"/>
    </location>
</feature>
<dbReference type="GO" id="GO:0000978">
    <property type="term" value="F:RNA polymerase II cis-regulatory region sequence-specific DNA binding"/>
    <property type="evidence" value="ECO:0007669"/>
    <property type="project" value="TreeGrafter"/>
</dbReference>
<dbReference type="OrthoDB" id="6247875at2759"/>
<organism evidence="6 7">
    <name type="scientific">Dentipellis fragilis</name>
    <dbReference type="NCBI Taxonomy" id="205917"/>
    <lineage>
        <taxon>Eukaryota</taxon>
        <taxon>Fungi</taxon>
        <taxon>Dikarya</taxon>
        <taxon>Basidiomycota</taxon>
        <taxon>Agaricomycotina</taxon>
        <taxon>Agaricomycetes</taxon>
        <taxon>Russulales</taxon>
        <taxon>Hericiaceae</taxon>
        <taxon>Dentipellis</taxon>
    </lineage>
</organism>
<sequence length="520" mass="57563">MLSSPATRRARGDYTRRHTLLVAKTGTCPVLLQNLQKGRLSGLPTPSLTAEMPVVRNVVARRRSRRLSKQPPQNGVDWEGCEYIYPSLEADDVADEPPSSIDTSLLSSNSQFTDELLSACPAVASLYAERAGRPSPFQTTAHGRRHKDGHVPRPPNAFMIFRSHFWSRQKVTKSTEKDHRHISRIAGLVWNKLSDLDRLPYRTVADEAKRIHAELHPDYKYSPVYRREKAPKRRTNRDSEEDEERCKKVASLIMSGVEGNALEERMKVGDEENLHAHQARPARRTARPPAKKSKRVVRVKREEPPSPSVAATPLLSSTPMFCTSALISMSPEDSASRSPMTSSTPLGSLGASAPSPAHDEFVPTDDIPVLDLSAPVAADVEVQEKPKQDEQPLLPAEGLRPDHLMSGYVDPIFSRVDAQAIELQPGPDFSPSVVDLEESPFLSSYYQPAPGSDAYYTSPFDPSSVTFSNPFAESSPLPAQDDEALFAGLDPKEEKEETPMDESQMTTPQLASLWLNLDDV</sequence>
<evidence type="ECO:0000259" key="5">
    <source>
        <dbReference type="PROSITE" id="PS50118"/>
    </source>
</evidence>
<feature type="compositionally biased region" description="Polar residues" evidence="4">
    <location>
        <begin position="501"/>
        <end position="510"/>
    </location>
</feature>
<dbReference type="GO" id="GO:0005634">
    <property type="term" value="C:nucleus"/>
    <property type="evidence" value="ECO:0007669"/>
    <property type="project" value="UniProtKB-UniRule"/>
</dbReference>
<feature type="region of interest" description="Disordered" evidence="4">
    <location>
        <begin position="272"/>
        <end position="314"/>
    </location>
</feature>
<feature type="region of interest" description="Disordered" evidence="4">
    <location>
        <begin position="133"/>
        <end position="153"/>
    </location>
</feature>
<dbReference type="SUPFAM" id="SSF47095">
    <property type="entry name" value="HMG-box"/>
    <property type="match status" value="1"/>
</dbReference>
<dbReference type="Pfam" id="PF00505">
    <property type="entry name" value="HMG_box"/>
    <property type="match status" value="1"/>
</dbReference>
<feature type="compositionally biased region" description="Basic residues" evidence="4">
    <location>
        <begin position="277"/>
        <end position="298"/>
    </location>
</feature>
<protein>
    <recommendedName>
        <fullName evidence="5">HMG box domain-containing protein</fullName>
    </recommendedName>
</protein>
<evidence type="ECO:0000256" key="1">
    <source>
        <dbReference type="ARBA" id="ARBA00023125"/>
    </source>
</evidence>